<keyword evidence="4" id="KW-1185">Reference proteome</keyword>
<feature type="transmembrane region" description="Helical" evidence="2">
    <location>
        <begin position="70"/>
        <end position="87"/>
    </location>
</feature>
<evidence type="ECO:0000256" key="2">
    <source>
        <dbReference type="SAM" id="Phobius"/>
    </source>
</evidence>
<feature type="transmembrane region" description="Helical" evidence="2">
    <location>
        <begin position="153"/>
        <end position="172"/>
    </location>
</feature>
<evidence type="ECO:0000313" key="4">
    <source>
        <dbReference type="Proteomes" id="UP000011083"/>
    </source>
</evidence>
<keyword evidence="2" id="KW-0812">Transmembrane</keyword>
<dbReference type="RefSeq" id="XP_004368083.1">
    <property type="nucleotide sequence ID" value="XM_004368026.1"/>
</dbReference>
<dbReference type="KEGG" id="acan:ACA1_291060"/>
<evidence type="ECO:0000256" key="1">
    <source>
        <dbReference type="SAM" id="MobiDB-lite"/>
    </source>
</evidence>
<accession>L8HKX4</accession>
<evidence type="ECO:0000313" key="3">
    <source>
        <dbReference type="EMBL" id="ELR25328.1"/>
    </source>
</evidence>
<feature type="compositionally biased region" description="Basic and acidic residues" evidence="1">
    <location>
        <begin position="196"/>
        <end position="225"/>
    </location>
</feature>
<gene>
    <name evidence="3" type="ORF">ACA1_291060</name>
</gene>
<keyword evidence="2" id="KW-1133">Transmembrane helix</keyword>
<name>L8HKX4_ACACF</name>
<keyword evidence="2" id="KW-0472">Membrane</keyword>
<feature type="region of interest" description="Disordered" evidence="1">
    <location>
        <begin position="190"/>
        <end position="255"/>
    </location>
</feature>
<protein>
    <submittedName>
        <fullName evidence="3">Uncharacterized protein</fullName>
    </submittedName>
</protein>
<organism evidence="3 4">
    <name type="scientific">Acanthamoeba castellanii (strain ATCC 30010 / Neff)</name>
    <dbReference type="NCBI Taxonomy" id="1257118"/>
    <lineage>
        <taxon>Eukaryota</taxon>
        <taxon>Amoebozoa</taxon>
        <taxon>Discosea</taxon>
        <taxon>Longamoebia</taxon>
        <taxon>Centramoebida</taxon>
        <taxon>Acanthamoebidae</taxon>
        <taxon>Acanthamoeba</taxon>
    </lineage>
</organism>
<dbReference type="GeneID" id="14926378"/>
<proteinExistence type="predicted"/>
<dbReference type="AlphaFoldDB" id="L8HKX4"/>
<dbReference type="VEuPathDB" id="AmoebaDB:ACA1_291060"/>
<reference evidence="3" key="1">
    <citation type="journal article" date="2013" name="Genome Biol.">
        <title>Genome of Acanthamoeba castellanii highlights extensive lateral gene transfer and early evolution of tyrosine kinase signaling.</title>
        <authorList>
            <person name="Clarke M."/>
            <person name="Lohan A.J."/>
            <person name="Liu B."/>
            <person name="Lagkouvardos I."/>
            <person name="Roy S."/>
            <person name="Zafar N."/>
            <person name="Bertelli C."/>
            <person name="Schilde C."/>
            <person name="Kianianmomeni A."/>
            <person name="Burglin T.R."/>
            <person name="Frech C."/>
            <person name="Turcotte B."/>
            <person name="Kopec K.O."/>
            <person name="Synnott J.M."/>
            <person name="Choo C."/>
            <person name="Paponov I."/>
            <person name="Finkler A."/>
            <person name="Soon Heng Tan C."/>
            <person name="Hutchins A.P."/>
            <person name="Weinmeier T."/>
            <person name="Rattei T."/>
            <person name="Chu J.S."/>
            <person name="Gimenez G."/>
            <person name="Irimia M."/>
            <person name="Rigden D.J."/>
            <person name="Fitzpatrick D.A."/>
            <person name="Lorenzo-Morales J."/>
            <person name="Bateman A."/>
            <person name="Chiu C.H."/>
            <person name="Tang P."/>
            <person name="Hegemann P."/>
            <person name="Fromm H."/>
            <person name="Raoult D."/>
            <person name="Greub G."/>
            <person name="Miranda-Saavedra D."/>
            <person name="Chen N."/>
            <person name="Nash P."/>
            <person name="Ginger M.L."/>
            <person name="Horn M."/>
            <person name="Schaap P."/>
            <person name="Caler L."/>
            <person name="Loftus B."/>
        </authorList>
    </citation>
    <scope>NUCLEOTIDE SEQUENCE [LARGE SCALE GENOMIC DNA]</scope>
    <source>
        <strain evidence="3">Neff</strain>
    </source>
</reference>
<sequence length="255" mass="29165">MKLDVLFWALIGFSQLATWNIHFENWEHGWGNHNAFWARRLPVGVPAAALTHLGTLAFVVAVLQLTRKRLLMALGLLLGLPFVWWVLYHCWVPYLFDCNSLWHHGGSYRHFDFKSMAWKSGVDYAKPKVMLRAWAKEYRDSIRVVPLLHDSPFFVDLGSMLLTALLVLAYYYSLKAFVWPRDGCDEVVDQPATDKNAGKKKQEEEKKQQKEKVDEKKKKQQEEVPTKSGSSSRKQGETKKGAAGATPSKSSKKNN</sequence>
<feature type="transmembrane region" description="Helical" evidence="2">
    <location>
        <begin position="41"/>
        <end position="63"/>
    </location>
</feature>
<dbReference type="EMBL" id="KB007805">
    <property type="protein sequence ID" value="ELR25328.1"/>
    <property type="molecule type" value="Genomic_DNA"/>
</dbReference>
<dbReference type="Proteomes" id="UP000011083">
    <property type="component" value="Unassembled WGS sequence"/>
</dbReference>